<dbReference type="RefSeq" id="WP_073613997.1">
    <property type="nucleotide sequence ID" value="NZ_FRFE01000012.1"/>
</dbReference>
<evidence type="ECO:0000256" key="1">
    <source>
        <dbReference type="PROSITE-ProRule" id="PRU00703"/>
    </source>
</evidence>
<organism evidence="3 4">
    <name type="scientific">Desulfopila aestuarii DSM 18488</name>
    <dbReference type="NCBI Taxonomy" id="1121416"/>
    <lineage>
        <taxon>Bacteria</taxon>
        <taxon>Pseudomonadati</taxon>
        <taxon>Thermodesulfobacteriota</taxon>
        <taxon>Desulfobulbia</taxon>
        <taxon>Desulfobulbales</taxon>
        <taxon>Desulfocapsaceae</taxon>
        <taxon>Desulfopila</taxon>
    </lineage>
</organism>
<reference evidence="3 4" key="1">
    <citation type="submission" date="2016-12" db="EMBL/GenBank/DDBJ databases">
        <authorList>
            <person name="Song W.-J."/>
            <person name="Kurnit D.M."/>
        </authorList>
    </citation>
    <scope>NUCLEOTIDE SEQUENCE [LARGE SCALE GENOMIC DNA]</scope>
    <source>
        <strain evidence="3 4">DSM 18488</strain>
    </source>
</reference>
<dbReference type="InterPro" id="IPR000644">
    <property type="entry name" value="CBS_dom"/>
</dbReference>
<dbReference type="SUPFAM" id="SSF54631">
    <property type="entry name" value="CBS-domain pair"/>
    <property type="match status" value="1"/>
</dbReference>
<gene>
    <name evidence="3" type="ORF">SAMN02745220_02719</name>
</gene>
<dbReference type="Pfam" id="PF00571">
    <property type="entry name" value="CBS"/>
    <property type="match status" value="1"/>
</dbReference>
<dbReference type="PROSITE" id="PS51371">
    <property type="entry name" value="CBS"/>
    <property type="match status" value="1"/>
</dbReference>
<sequence>MQNDISLVSQILIPLDQYPHLLENEPIGSAVTLLLENGSADGRHLYYDEILVTNGNSQLVGHILVKDILTSFFPSILGTATSGIYEGKKEHFTDLSILLEDSFRRECRRQAAHTVKMHMTKPHRSVDGSMSLLHALEIMVKDGESTLPVTENNVLTGAIRMQDIFRVLGSYCTI</sequence>
<keyword evidence="1" id="KW-0129">CBS domain</keyword>
<dbReference type="Proteomes" id="UP000184603">
    <property type="component" value="Unassembled WGS sequence"/>
</dbReference>
<dbReference type="EMBL" id="FRFE01000012">
    <property type="protein sequence ID" value="SHO49140.1"/>
    <property type="molecule type" value="Genomic_DNA"/>
</dbReference>
<keyword evidence="4" id="KW-1185">Reference proteome</keyword>
<name>A0A1M7Y944_9BACT</name>
<evidence type="ECO:0000259" key="2">
    <source>
        <dbReference type="PROSITE" id="PS51371"/>
    </source>
</evidence>
<accession>A0A1M7Y944</accession>
<proteinExistence type="predicted"/>
<dbReference type="Gene3D" id="3.10.580.10">
    <property type="entry name" value="CBS-domain"/>
    <property type="match status" value="1"/>
</dbReference>
<evidence type="ECO:0000313" key="3">
    <source>
        <dbReference type="EMBL" id="SHO49140.1"/>
    </source>
</evidence>
<feature type="domain" description="CBS" evidence="2">
    <location>
        <begin position="119"/>
        <end position="174"/>
    </location>
</feature>
<dbReference type="OrthoDB" id="5431358at2"/>
<dbReference type="AlphaFoldDB" id="A0A1M7Y944"/>
<dbReference type="InterPro" id="IPR046342">
    <property type="entry name" value="CBS_dom_sf"/>
</dbReference>
<protein>
    <submittedName>
        <fullName evidence="3">CBS domain-containing protein</fullName>
    </submittedName>
</protein>
<evidence type="ECO:0000313" key="4">
    <source>
        <dbReference type="Proteomes" id="UP000184603"/>
    </source>
</evidence>
<dbReference type="STRING" id="1121416.SAMN02745220_02719"/>